<comment type="function">
    <text evidence="12 13">Required for formation of the rod structure in the basal body of the flagellar apparatus. Together with FliI and FliH, may constitute the export apparatus of flagellin.</text>
</comment>
<keyword evidence="9 13" id="KW-1133">Transmembrane helix</keyword>
<keyword evidence="16" id="KW-1185">Reference proteome</keyword>
<dbReference type="PANTHER" id="PTHR30531">
    <property type="entry name" value="FLAGELLAR BIOSYNTHETIC PROTEIN FLHB"/>
    <property type="match status" value="1"/>
</dbReference>
<gene>
    <name evidence="13 15" type="primary">flhB</name>
    <name evidence="15" type="ORF">GCM10007916_05190</name>
</gene>
<evidence type="ECO:0000256" key="12">
    <source>
        <dbReference type="ARBA" id="ARBA00025078"/>
    </source>
</evidence>
<feature type="transmembrane region" description="Helical" evidence="13">
    <location>
        <begin position="94"/>
        <end position="118"/>
    </location>
</feature>
<protein>
    <recommendedName>
        <fullName evidence="3 13">Flagellar biosynthetic protein FlhB</fullName>
    </recommendedName>
</protein>
<keyword evidence="15" id="KW-0969">Cilium</keyword>
<evidence type="ECO:0000256" key="1">
    <source>
        <dbReference type="ARBA" id="ARBA00004651"/>
    </source>
</evidence>
<dbReference type="InterPro" id="IPR006136">
    <property type="entry name" value="FlhB"/>
</dbReference>
<dbReference type="Pfam" id="PF01312">
    <property type="entry name" value="Bac_export_2"/>
    <property type="match status" value="1"/>
</dbReference>
<sequence>MAENENGTERSEEATPDKIRKSKEKGQVARSKELATASVLISAAFALLVFGDRLAYELSVMMKYSFTFERSVLFSPEYLWIHLTTSFKGLAMPMFIILFMLFVISILGSSLLGGMIFSTKSMMPKWSRLSPKAGLKRMLGMQAWVELLKSILKVLVVIGVAWTILAMTFEQILNLSMTPLPGSVFEALDMITWMFILLCCSLLVIVAVDVPYQIHKHSQELKMTKQEVKDEYRNSEGKPEVKQRIRQLQYEASQRKMMGDVPDADVIVTNPTHYSVAIKYEQDGERAPYIVAKGVDFMALKIREVAREYEIPVMEAPPLCRAIYHTTEIGDEVPEELFIAIAQVLAYIYQLDQFRKGKSGRPKPLPNDLKIPKGFQYND</sequence>
<dbReference type="InterPro" id="IPR006135">
    <property type="entry name" value="T3SS_substrate_exporter"/>
</dbReference>
<keyword evidence="8 13" id="KW-0653">Protein transport</keyword>
<feature type="transmembrane region" description="Helical" evidence="13">
    <location>
        <begin position="34"/>
        <end position="56"/>
    </location>
</feature>
<comment type="subcellular location">
    <subcellularLocation>
        <location evidence="1">Cell membrane</location>
        <topology evidence="1">Multi-pass membrane protein</topology>
    </subcellularLocation>
</comment>
<keyword evidence="5 13" id="KW-1003">Cell membrane</keyword>
<keyword evidence="7 13" id="KW-1005">Bacterial flagellum biogenesis</keyword>
<evidence type="ECO:0000256" key="14">
    <source>
        <dbReference type="SAM" id="MobiDB-lite"/>
    </source>
</evidence>
<comment type="caution">
    <text evidence="15">The sequence shown here is derived from an EMBL/GenBank/DDBJ whole genome shotgun (WGS) entry which is preliminary data.</text>
</comment>
<evidence type="ECO:0000256" key="4">
    <source>
        <dbReference type="ARBA" id="ARBA00022448"/>
    </source>
</evidence>
<evidence type="ECO:0000256" key="9">
    <source>
        <dbReference type="ARBA" id="ARBA00022989"/>
    </source>
</evidence>
<dbReference type="InterPro" id="IPR029025">
    <property type="entry name" value="T3SS_substrate_exporter_C"/>
</dbReference>
<evidence type="ECO:0000256" key="7">
    <source>
        <dbReference type="ARBA" id="ARBA00022795"/>
    </source>
</evidence>
<keyword evidence="11 13" id="KW-1006">Bacterial flagellum protein export</keyword>
<keyword evidence="15" id="KW-0282">Flagellum</keyword>
<name>A0ABQ6DWE7_9GAMM</name>
<feature type="transmembrane region" description="Helical" evidence="13">
    <location>
        <begin position="151"/>
        <end position="170"/>
    </location>
</feature>
<keyword evidence="10 13" id="KW-0472">Membrane</keyword>
<feature type="region of interest" description="Disordered" evidence="14">
    <location>
        <begin position="1"/>
        <end position="25"/>
    </location>
</feature>
<keyword evidence="4 13" id="KW-0813">Transport</keyword>
<evidence type="ECO:0000256" key="10">
    <source>
        <dbReference type="ARBA" id="ARBA00023136"/>
    </source>
</evidence>
<proteinExistence type="inferred from homology"/>
<dbReference type="Gene3D" id="3.40.1690.10">
    <property type="entry name" value="secretion proteins EscU"/>
    <property type="match status" value="1"/>
</dbReference>
<feature type="transmembrane region" description="Helical" evidence="13">
    <location>
        <begin position="190"/>
        <end position="212"/>
    </location>
</feature>
<keyword evidence="6 13" id="KW-0812">Transmembrane</keyword>
<evidence type="ECO:0000256" key="11">
    <source>
        <dbReference type="ARBA" id="ARBA00023225"/>
    </source>
</evidence>
<evidence type="ECO:0000256" key="3">
    <source>
        <dbReference type="ARBA" id="ARBA00021622"/>
    </source>
</evidence>
<evidence type="ECO:0000313" key="15">
    <source>
        <dbReference type="EMBL" id="GLS89452.1"/>
    </source>
</evidence>
<dbReference type="EMBL" id="BSPQ01000001">
    <property type="protein sequence ID" value="GLS89452.1"/>
    <property type="molecule type" value="Genomic_DNA"/>
</dbReference>
<keyword evidence="15" id="KW-0966">Cell projection</keyword>
<feature type="region of interest" description="Disordered" evidence="14">
    <location>
        <begin position="356"/>
        <end position="379"/>
    </location>
</feature>
<organism evidence="15 16">
    <name type="scientific">Psychromonas marina</name>
    <dbReference type="NCBI Taxonomy" id="88364"/>
    <lineage>
        <taxon>Bacteria</taxon>
        <taxon>Pseudomonadati</taxon>
        <taxon>Pseudomonadota</taxon>
        <taxon>Gammaproteobacteria</taxon>
        <taxon>Alteromonadales</taxon>
        <taxon>Psychromonadaceae</taxon>
        <taxon>Psychromonas</taxon>
    </lineage>
</organism>
<evidence type="ECO:0000256" key="5">
    <source>
        <dbReference type="ARBA" id="ARBA00022475"/>
    </source>
</evidence>
<comment type="similarity">
    <text evidence="2 13">Belongs to the type III secretion exporter family.</text>
</comment>
<dbReference type="PANTHER" id="PTHR30531:SF12">
    <property type="entry name" value="FLAGELLAR BIOSYNTHETIC PROTEIN FLHB"/>
    <property type="match status" value="1"/>
</dbReference>
<dbReference type="Gene3D" id="6.10.250.2080">
    <property type="match status" value="1"/>
</dbReference>
<evidence type="ECO:0000256" key="2">
    <source>
        <dbReference type="ARBA" id="ARBA00010690"/>
    </source>
</evidence>
<dbReference type="PRINTS" id="PR00950">
    <property type="entry name" value="TYPE3IMSPROT"/>
</dbReference>
<evidence type="ECO:0000313" key="16">
    <source>
        <dbReference type="Proteomes" id="UP001157353"/>
    </source>
</evidence>
<dbReference type="NCBIfam" id="TIGR00328">
    <property type="entry name" value="flhB"/>
    <property type="match status" value="1"/>
</dbReference>
<dbReference type="SUPFAM" id="SSF160544">
    <property type="entry name" value="EscU C-terminal domain-like"/>
    <property type="match status" value="1"/>
</dbReference>
<evidence type="ECO:0000256" key="13">
    <source>
        <dbReference type="RuleBase" id="RU364091"/>
    </source>
</evidence>
<reference evidence="16" key="1">
    <citation type="journal article" date="2019" name="Int. J. Syst. Evol. Microbiol.">
        <title>The Global Catalogue of Microorganisms (GCM) 10K type strain sequencing project: providing services to taxonomists for standard genome sequencing and annotation.</title>
        <authorList>
            <consortium name="The Broad Institute Genomics Platform"/>
            <consortium name="The Broad Institute Genome Sequencing Center for Infectious Disease"/>
            <person name="Wu L."/>
            <person name="Ma J."/>
        </authorList>
    </citation>
    <scope>NUCLEOTIDE SEQUENCE [LARGE SCALE GENOMIC DNA]</scope>
    <source>
        <strain evidence="16">NBRC 103166</strain>
    </source>
</reference>
<dbReference type="RefSeq" id="WP_284202570.1">
    <property type="nucleotide sequence ID" value="NZ_BSPQ01000001.1"/>
</dbReference>
<accession>A0ABQ6DWE7</accession>
<dbReference type="Proteomes" id="UP001157353">
    <property type="component" value="Unassembled WGS sequence"/>
</dbReference>
<evidence type="ECO:0000256" key="6">
    <source>
        <dbReference type="ARBA" id="ARBA00022692"/>
    </source>
</evidence>
<feature type="compositionally biased region" description="Basic and acidic residues" evidence="14">
    <location>
        <begin position="7"/>
        <end position="25"/>
    </location>
</feature>
<evidence type="ECO:0000256" key="8">
    <source>
        <dbReference type="ARBA" id="ARBA00022927"/>
    </source>
</evidence>